<dbReference type="InParanoid" id="A0A2P6N3A1"/>
<proteinExistence type="predicted"/>
<organism evidence="1 2">
    <name type="scientific">Planoprotostelium fungivorum</name>
    <dbReference type="NCBI Taxonomy" id="1890364"/>
    <lineage>
        <taxon>Eukaryota</taxon>
        <taxon>Amoebozoa</taxon>
        <taxon>Evosea</taxon>
        <taxon>Variosea</taxon>
        <taxon>Cavosteliida</taxon>
        <taxon>Cavosteliaceae</taxon>
        <taxon>Planoprotostelium</taxon>
    </lineage>
</organism>
<dbReference type="AlphaFoldDB" id="A0A2P6N3A1"/>
<keyword evidence="2" id="KW-1185">Reference proteome</keyword>
<evidence type="ECO:0000313" key="1">
    <source>
        <dbReference type="EMBL" id="PRP78439.1"/>
    </source>
</evidence>
<evidence type="ECO:0000313" key="2">
    <source>
        <dbReference type="Proteomes" id="UP000241769"/>
    </source>
</evidence>
<dbReference type="Proteomes" id="UP000241769">
    <property type="component" value="Unassembled WGS sequence"/>
</dbReference>
<name>A0A2P6N3A1_9EUKA</name>
<gene>
    <name evidence="1" type="ORF">PROFUN_13702</name>
</gene>
<accession>A0A2P6N3A1</accession>
<comment type="caution">
    <text evidence="1">The sequence shown here is derived from an EMBL/GenBank/DDBJ whole genome shotgun (WGS) entry which is preliminary data.</text>
</comment>
<dbReference type="EMBL" id="MDYQ01000223">
    <property type="protein sequence ID" value="PRP78439.1"/>
    <property type="molecule type" value="Genomic_DNA"/>
</dbReference>
<sequence length="91" mass="10991">MFLRGEGRYQSRHPSQSESLQNWSCIDWMIHREIGRTEQLTHLIVFSFSHEHRPEPSSYEIDEWNIRMGDQRAIEGNRPMRETSTWNAIRF</sequence>
<protein>
    <submittedName>
        <fullName evidence="1">Uncharacterized protein</fullName>
    </submittedName>
</protein>
<reference evidence="1 2" key="1">
    <citation type="journal article" date="2018" name="Genome Biol. Evol.">
        <title>Multiple Roots of Fruiting Body Formation in Amoebozoa.</title>
        <authorList>
            <person name="Hillmann F."/>
            <person name="Forbes G."/>
            <person name="Novohradska S."/>
            <person name="Ferling I."/>
            <person name="Riege K."/>
            <person name="Groth M."/>
            <person name="Westermann M."/>
            <person name="Marz M."/>
            <person name="Spaller T."/>
            <person name="Winckler T."/>
            <person name="Schaap P."/>
            <person name="Glockner G."/>
        </authorList>
    </citation>
    <scope>NUCLEOTIDE SEQUENCE [LARGE SCALE GENOMIC DNA]</scope>
    <source>
        <strain evidence="1 2">Jena</strain>
    </source>
</reference>